<comment type="caution">
    <text evidence="3">The sequence shown here is derived from an EMBL/GenBank/DDBJ whole genome shotgun (WGS) entry which is preliminary data.</text>
</comment>
<dbReference type="InterPro" id="IPR048365">
    <property type="entry name" value="TNP-like_RNaseH_N"/>
</dbReference>
<dbReference type="OrthoDB" id="6760869at2759"/>
<feature type="domain" description="Transposable element P transposase-like RNase H" evidence="1">
    <location>
        <begin position="48"/>
        <end position="165"/>
    </location>
</feature>
<dbReference type="Pfam" id="PF21787">
    <property type="entry name" value="TNP-like_RNaseH_N"/>
    <property type="match status" value="1"/>
</dbReference>
<evidence type="ECO:0000313" key="3">
    <source>
        <dbReference type="EMBL" id="KAF7282326.1"/>
    </source>
</evidence>
<reference evidence="3" key="1">
    <citation type="submission" date="2020-08" db="EMBL/GenBank/DDBJ databases">
        <title>Genome sequencing and assembly of the red palm weevil Rhynchophorus ferrugineus.</title>
        <authorList>
            <person name="Dias G.B."/>
            <person name="Bergman C.M."/>
            <person name="Manee M."/>
        </authorList>
    </citation>
    <scope>NUCLEOTIDE SEQUENCE</scope>
    <source>
        <strain evidence="3">AA-2017</strain>
        <tissue evidence="3">Whole larva</tissue>
    </source>
</reference>
<keyword evidence="4" id="KW-1185">Reference proteome</keyword>
<sequence>MHLIRLFLRDIFTAKENLMEKSKGNRPKIILKREIKEKSNIKWNDNSTGMLKEPLNVLASMQLSNCPQICALIIHEKILNQNNEKYNDKTYKGGLTKNNEALLQEKEKKAVILMVVSLEENWKIPTGILFVDSSSYTAILADTIKDTLRQLKDIGIHIVCVSMDCLVDSNLVLAANLGWKIDINSVTSTIKPYFEHPHCGTISIYFQLSSLIDNLKDYWASNITLCHKDDVIDYDLVEYAKKININNLPKHTSQISNDWTIIKKRLKYDEEDISETVAHALTYLMQIQHPDFKTAQPTITFIRILEFVQSLVDETRIDQLEVCSMNPDYEDHWKPLFVKYNHYLRNLKKMTIATPSHLSTFNIYVTGIRASLHSLLHIYTEHICIKNKIKEANPMISLPSRLDTSNISIMISDILPTALITYKHITSLATRTHLIKEMI</sequence>
<dbReference type="InterPro" id="IPR048366">
    <property type="entry name" value="TNP-like_GBD"/>
</dbReference>
<name>A0A834MFD5_RHYFE</name>
<dbReference type="Pfam" id="PF21788">
    <property type="entry name" value="TNP-like_GBD"/>
    <property type="match status" value="1"/>
</dbReference>
<organism evidence="3 4">
    <name type="scientific">Rhynchophorus ferrugineus</name>
    <name type="common">Red palm weevil</name>
    <name type="synonym">Curculio ferrugineus</name>
    <dbReference type="NCBI Taxonomy" id="354439"/>
    <lineage>
        <taxon>Eukaryota</taxon>
        <taxon>Metazoa</taxon>
        <taxon>Ecdysozoa</taxon>
        <taxon>Arthropoda</taxon>
        <taxon>Hexapoda</taxon>
        <taxon>Insecta</taxon>
        <taxon>Pterygota</taxon>
        <taxon>Neoptera</taxon>
        <taxon>Endopterygota</taxon>
        <taxon>Coleoptera</taxon>
        <taxon>Polyphaga</taxon>
        <taxon>Cucujiformia</taxon>
        <taxon>Curculionidae</taxon>
        <taxon>Dryophthorinae</taxon>
        <taxon>Rhynchophorus</taxon>
    </lineage>
</organism>
<evidence type="ECO:0000259" key="2">
    <source>
        <dbReference type="Pfam" id="PF21788"/>
    </source>
</evidence>
<proteinExistence type="predicted"/>
<evidence type="ECO:0000313" key="4">
    <source>
        <dbReference type="Proteomes" id="UP000625711"/>
    </source>
</evidence>
<gene>
    <name evidence="3" type="ORF">GWI33_002898</name>
</gene>
<dbReference type="AlphaFoldDB" id="A0A834MFD5"/>
<dbReference type="Proteomes" id="UP000625711">
    <property type="component" value="Unassembled WGS sequence"/>
</dbReference>
<evidence type="ECO:0000259" key="1">
    <source>
        <dbReference type="Pfam" id="PF21787"/>
    </source>
</evidence>
<dbReference type="EMBL" id="JAACXV010000179">
    <property type="protein sequence ID" value="KAF7282326.1"/>
    <property type="molecule type" value="Genomic_DNA"/>
</dbReference>
<accession>A0A834MFD5</accession>
<feature type="domain" description="Transposable element P transposase-like GTP-binding insertion" evidence="2">
    <location>
        <begin position="216"/>
        <end position="306"/>
    </location>
</feature>
<protein>
    <submittedName>
        <fullName evidence="3">Uncharacterized protein</fullName>
    </submittedName>
</protein>